<dbReference type="Proteomes" id="UP000542342">
    <property type="component" value="Unassembled WGS sequence"/>
</dbReference>
<gene>
    <name evidence="3" type="ORF">H0921_07155</name>
</gene>
<feature type="signal peptide" evidence="1">
    <location>
        <begin position="1"/>
        <end position="21"/>
    </location>
</feature>
<dbReference type="EMBL" id="JACEFB010000003">
    <property type="protein sequence ID" value="MBA2225936.1"/>
    <property type="molecule type" value="Genomic_DNA"/>
</dbReference>
<evidence type="ECO:0000259" key="2">
    <source>
        <dbReference type="Pfam" id="PF13648"/>
    </source>
</evidence>
<feature type="chain" id="PRO_5030629393" evidence="1">
    <location>
        <begin position="22"/>
        <end position="119"/>
    </location>
</feature>
<protein>
    <submittedName>
        <fullName evidence="3">TIGR03066 family protein</fullName>
    </submittedName>
</protein>
<proteinExistence type="predicted"/>
<dbReference type="AlphaFoldDB" id="A0A7V9AB78"/>
<reference evidence="3 4" key="1">
    <citation type="submission" date="2020-07" db="EMBL/GenBank/DDBJ databases">
        <title>Thermogemmata thermophila gen. nov., sp. nov., a novel moderate thermophilic planctomycete from a Kamchatka hot spring.</title>
        <authorList>
            <person name="Elcheninov A.G."/>
            <person name="Podosokorskaya O.A."/>
            <person name="Kovaleva O.L."/>
            <person name="Novikov A."/>
            <person name="Bonch-Osmolovskaya E.A."/>
            <person name="Toshchakov S.V."/>
            <person name="Kublanov I.V."/>
        </authorList>
    </citation>
    <scope>NUCLEOTIDE SEQUENCE [LARGE SCALE GENOMIC DNA]</scope>
    <source>
        <strain evidence="3 4">2918</strain>
    </source>
</reference>
<keyword evidence="1" id="KW-0732">Signal</keyword>
<accession>A0A7V9AB78</accession>
<feature type="domain" description="Lipocalin-like" evidence="2">
    <location>
        <begin position="40"/>
        <end position="104"/>
    </location>
</feature>
<organism evidence="3 4">
    <name type="scientific">Thermogemmata fonticola</name>
    <dbReference type="NCBI Taxonomy" id="2755323"/>
    <lineage>
        <taxon>Bacteria</taxon>
        <taxon>Pseudomonadati</taxon>
        <taxon>Planctomycetota</taxon>
        <taxon>Planctomycetia</taxon>
        <taxon>Gemmatales</taxon>
        <taxon>Gemmataceae</taxon>
        <taxon>Thermogemmata</taxon>
    </lineage>
</organism>
<evidence type="ECO:0000256" key="1">
    <source>
        <dbReference type="SAM" id="SignalP"/>
    </source>
</evidence>
<name>A0A7V9AB78_9BACT</name>
<keyword evidence="4" id="KW-1185">Reference proteome</keyword>
<sequence>MSRLFSLSLLILSLSTAITLAQEKLDPKKLLGKWEPVDSKLTNLTLEFADKGKWTLTVEIMGKTEKAEGTYKLDGNKLEVTIAFAGQEQKEVLTVKKLTDTEFVTTDSKGKDEAFRRKK</sequence>
<comment type="caution">
    <text evidence="3">The sequence shown here is derived from an EMBL/GenBank/DDBJ whole genome shotgun (WGS) entry which is preliminary data.</text>
</comment>
<dbReference type="InterPro" id="IPR024311">
    <property type="entry name" value="Lipocalin-like"/>
</dbReference>
<dbReference type="Pfam" id="PF13648">
    <property type="entry name" value="Lipocalin_4"/>
    <property type="match status" value="1"/>
</dbReference>
<evidence type="ECO:0000313" key="4">
    <source>
        <dbReference type="Proteomes" id="UP000542342"/>
    </source>
</evidence>
<evidence type="ECO:0000313" key="3">
    <source>
        <dbReference type="EMBL" id="MBA2225936.1"/>
    </source>
</evidence>
<dbReference type="NCBIfam" id="TIGR03066">
    <property type="entry name" value="Gem_osc_para_1"/>
    <property type="match status" value="1"/>
</dbReference>
<dbReference type="RefSeq" id="WP_194537361.1">
    <property type="nucleotide sequence ID" value="NZ_JACEFB010000003.1"/>
</dbReference>